<feature type="transmembrane region" description="Helical" evidence="9">
    <location>
        <begin position="72"/>
        <end position="92"/>
    </location>
</feature>
<evidence type="ECO:0000259" key="11">
    <source>
        <dbReference type="PROSITE" id="PS50929"/>
    </source>
</evidence>
<evidence type="ECO:0000256" key="5">
    <source>
        <dbReference type="ARBA" id="ARBA00022741"/>
    </source>
</evidence>
<dbReference type="GO" id="GO:0005886">
    <property type="term" value="C:plasma membrane"/>
    <property type="evidence" value="ECO:0007669"/>
    <property type="project" value="UniProtKB-SubCell"/>
</dbReference>
<dbReference type="SUPFAM" id="SSF52540">
    <property type="entry name" value="P-loop containing nucleoside triphosphate hydrolases"/>
    <property type="match status" value="1"/>
</dbReference>
<proteinExistence type="predicted"/>
<evidence type="ECO:0000256" key="1">
    <source>
        <dbReference type="ARBA" id="ARBA00004651"/>
    </source>
</evidence>
<dbReference type="Gene3D" id="1.20.1560.10">
    <property type="entry name" value="ABC transporter type 1, transmembrane domain"/>
    <property type="match status" value="1"/>
</dbReference>
<dbReference type="PROSITE" id="PS00211">
    <property type="entry name" value="ABC_TRANSPORTER_1"/>
    <property type="match status" value="1"/>
</dbReference>
<keyword evidence="5" id="KW-0547">Nucleotide-binding</keyword>
<keyword evidence="8 9" id="KW-0472">Membrane</keyword>
<dbReference type="PROSITE" id="PS50893">
    <property type="entry name" value="ABC_TRANSPORTER_2"/>
    <property type="match status" value="1"/>
</dbReference>
<evidence type="ECO:0000256" key="7">
    <source>
        <dbReference type="ARBA" id="ARBA00022989"/>
    </source>
</evidence>
<dbReference type="GO" id="GO:0016887">
    <property type="term" value="F:ATP hydrolysis activity"/>
    <property type="evidence" value="ECO:0007669"/>
    <property type="project" value="InterPro"/>
</dbReference>
<keyword evidence="2" id="KW-0813">Transport</keyword>
<feature type="domain" description="ABC transmembrane type-1" evidence="11">
    <location>
        <begin position="32"/>
        <end position="303"/>
    </location>
</feature>
<dbReference type="PANTHER" id="PTHR43394">
    <property type="entry name" value="ATP-DEPENDENT PERMEASE MDL1, MITOCHONDRIAL"/>
    <property type="match status" value="1"/>
</dbReference>
<dbReference type="GO" id="GO:0005524">
    <property type="term" value="F:ATP binding"/>
    <property type="evidence" value="ECO:0007669"/>
    <property type="project" value="UniProtKB-KW"/>
</dbReference>
<dbReference type="InterPro" id="IPR003439">
    <property type="entry name" value="ABC_transporter-like_ATP-bd"/>
</dbReference>
<dbReference type="InterPro" id="IPR039421">
    <property type="entry name" value="Type_1_exporter"/>
</dbReference>
<dbReference type="InterPro" id="IPR017871">
    <property type="entry name" value="ABC_transporter-like_CS"/>
</dbReference>
<dbReference type="InterPro" id="IPR027417">
    <property type="entry name" value="P-loop_NTPase"/>
</dbReference>
<dbReference type="InterPro" id="IPR011527">
    <property type="entry name" value="ABC1_TM_dom"/>
</dbReference>
<dbReference type="SMART" id="SM00382">
    <property type="entry name" value="AAA"/>
    <property type="match status" value="1"/>
</dbReference>
<comment type="subcellular location">
    <subcellularLocation>
        <location evidence="1">Cell membrane</location>
        <topology evidence="1">Multi-pass membrane protein</topology>
    </subcellularLocation>
</comment>
<dbReference type="GO" id="GO:0015421">
    <property type="term" value="F:ABC-type oligopeptide transporter activity"/>
    <property type="evidence" value="ECO:0007669"/>
    <property type="project" value="TreeGrafter"/>
</dbReference>
<evidence type="ECO:0000256" key="3">
    <source>
        <dbReference type="ARBA" id="ARBA00022475"/>
    </source>
</evidence>
<feature type="transmembrane region" description="Helical" evidence="9">
    <location>
        <begin position="147"/>
        <end position="167"/>
    </location>
</feature>
<evidence type="ECO:0000256" key="6">
    <source>
        <dbReference type="ARBA" id="ARBA00022840"/>
    </source>
</evidence>
<dbReference type="PROSITE" id="PS50929">
    <property type="entry name" value="ABC_TM1F"/>
    <property type="match status" value="1"/>
</dbReference>
<evidence type="ECO:0000256" key="2">
    <source>
        <dbReference type="ARBA" id="ARBA00022448"/>
    </source>
</evidence>
<name>A0A1F7V702_9BACT</name>
<protein>
    <recommendedName>
        <fullName evidence="14">ABC transporter domain-containing protein</fullName>
    </recommendedName>
</protein>
<dbReference type="EMBL" id="MGEQ01000010">
    <property type="protein sequence ID" value="OGL86299.1"/>
    <property type="molecule type" value="Genomic_DNA"/>
</dbReference>
<evidence type="ECO:0008006" key="14">
    <source>
        <dbReference type="Google" id="ProtNLM"/>
    </source>
</evidence>
<dbReference type="InterPro" id="IPR003593">
    <property type="entry name" value="AAA+_ATPase"/>
</dbReference>
<feature type="domain" description="ABC transporter" evidence="10">
    <location>
        <begin position="352"/>
        <end position="593"/>
    </location>
</feature>
<evidence type="ECO:0000256" key="4">
    <source>
        <dbReference type="ARBA" id="ARBA00022692"/>
    </source>
</evidence>
<dbReference type="SUPFAM" id="SSF90123">
    <property type="entry name" value="ABC transporter transmembrane region"/>
    <property type="match status" value="1"/>
</dbReference>
<organism evidence="12 13">
    <name type="scientific">Candidatus Uhrbacteria bacterium RIFCSPLOWO2_02_FULL_48_18</name>
    <dbReference type="NCBI Taxonomy" id="1802408"/>
    <lineage>
        <taxon>Bacteria</taxon>
        <taxon>Candidatus Uhriibacteriota</taxon>
    </lineage>
</organism>
<gene>
    <name evidence="12" type="ORF">A3I41_01915</name>
</gene>
<dbReference type="PANTHER" id="PTHR43394:SF1">
    <property type="entry name" value="ATP-BINDING CASSETTE SUB-FAMILY B MEMBER 10, MITOCHONDRIAL"/>
    <property type="match status" value="1"/>
</dbReference>
<keyword evidence="3" id="KW-1003">Cell membrane</keyword>
<comment type="caution">
    <text evidence="12">The sequence shown here is derived from an EMBL/GenBank/DDBJ whole genome shotgun (WGS) entry which is preliminary data.</text>
</comment>
<evidence type="ECO:0000259" key="10">
    <source>
        <dbReference type="PROSITE" id="PS50893"/>
    </source>
</evidence>
<feature type="transmembrane region" description="Helical" evidence="9">
    <location>
        <begin position="173"/>
        <end position="197"/>
    </location>
</feature>
<feature type="transmembrane region" description="Helical" evidence="9">
    <location>
        <begin position="258"/>
        <end position="277"/>
    </location>
</feature>
<reference evidence="12 13" key="1">
    <citation type="journal article" date="2016" name="Nat. Commun.">
        <title>Thousands of microbial genomes shed light on interconnected biogeochemical processes in an aquifer system.</title>
        <authorList>
            <person name="Anantharaman K."/>
            <person name="Brown C.T."/>
            <person name="Hug L.A."/>
            <person name="Sharon I."/>
            <person name="Castelle C.J."/>
            <person name="Probst A.J."/>
            <person name="Thomas B.C."/>
            <person name="Singh A."/>
            <person name="Wilkins M.J."/>
            <person name="Karaoz U."/>
            <person name="Brodie E.L."/>
            <person name="Williams K.H."/>
            <person name="Hubbard S.S."/>
            <person name="Banfield J.F."/>
        </authorList>
    </citation>
    <scope>NUCLEOTIDE SEQUENCE [LARGE SCALE GENOMIC DNA]</scope>
</reference>
<accession>A0A1F7V702</accession>
<evidence type="ECO:0000256" key="9">
    <source>
        <dbReference type="SAM" id="Phobius"/>
    </source>
</evidence>
<evidence type="ECO:0000256" key="8">
    <source>
        <dbReference type="ARBA" id="ARBA00023136"/>
    </source>
</evidence>
<evidence type="ECO:0000313" key="12">
    <source>
        <dbReference type="EMBL" id="OGL86299.1"/>
    </source>
</evidence>
<dbReference type="Proteomes" id="UP000176593">
    <property type="component" value="Unassembled WGS sequence"/>
</dbReference>
<dbReference type="AlphaFoldDB" id="A0A1F7V702"/>
<keyword evidence="4 9" id="KW-0812">Transmembrane</keyword>
<sequence length="599" mass="67745">MSKIERIPISTLIRTFFRELAFVFKIAPRQTIQLTIVQLLIGIIPPAELYLGARIIDILVHGSTNSVWSQQLIWFIIASLVLLGLQRVVFLLSDSMTEALKGDLMLAVTDRIHRMTVSLDLPTLEKPSVHTLLTYLKDQRWRPQQMTWILFQSIGNIAASISYIVLAAKFSPWFTLLFVIAVIPSVAISVWAIYIGMNISWGKAGIMKKVWYLESLFRRTQTLVELMIHHVGTYFADRYHASYAEVVRKEKEIEQKRLFASLVANICTFSVYIFVYVSVVQSVVLQEISIGQFTLYIGAFVGLERFMVSQAWQIAQLFEHTNYLNSFRTLEKLQPIIVDRPDAEQLSSIESLELDHVSYAYPETTIAALKDISFSIKKGERLAIVGENGAGKSTLVKILMRLYEPTSGTVLVNGKDYRAYTLESLRKQIGVTFQDVEQYSLTVKENIGVGELARIDDLVAIQLAAERSGIHQKITGLSNTYETMLGHETGEGGTELSGGEWQKIALARSLIKDASLLILDEPTAALDARSEYQFFQELFKKTREQSVIVISHRFSSVRVADRIVVLKSGRVEEEGTHEDLVGRKGLYAELYELQTKEIE</sequence>
<dbReference type="FunFam" id="3.40.50.300:FF:000221">
    <property type="entry name" value="Multidrug ABC transporter ATP-binding protein"/>
    <property type="match status" value="1"/>
</dbReference>
<dbReference type="Gene3D" id="3.40.50.300">
    <property type="entry name" value="P-loop containing nucleotide triphosphate hydrolases"/>
    <property type="match status" value="1"/>
</dbReference>
<feature type="transmembrane region" description="Helical" evidence="9">
    <location>
        <begin position="34"/>
        <end position="52"/>
    </location>
</feature>
<dbReference type="Pfam" id="PF00005">
    <property type="entry name" value="ABC_tran"/>
    <property type="match status" value="1"/>
</dbReference>
<dbReference type="InterPro" id="IPR036640">
    <property type="entry name" value="ABC1_TM_sf"/>
</dbReference>
<keyword evidence="7 9" id="KW-1133">Transmembrane helix</keyword>
<evidence type="ECO:0000313" key="13">
    <source>
        <dbReference type="Proteomes" id="UP000176593"/>
    </source>
</evidence>
<keyword evidence="6" id="KW-0067">ATP-binding</keyword>